<dbReference type="EMBL" id="JAGYWB010000014">
    <property type="protein sequence ID" value="KAI0499037.1"/>
    <property type="molecule type" value="Genomic_DNA"/>
</dbReference>
<accession>A0A8T3ASF0</accession>
<reference evidence="1" key="1">
    <citation type="journal article" date="2022" name="Front. Genet.">
        <title>Chromosome-Scale Assembly of the Dendrobium nobile Genome Provides Insights Into the Molecular Mechanism of the Biosynthesis of the Medicinal Active Ingredient of Dendrobium.</title>
        <authorList>
            <person name="Xu Q."/>
            <person name="Niu S.-C."/>
            <person name="Li K.-L."/>
            <person name="Zheng P.-J."/>
            <person name="Zhang X.-J."/>
            <person name="Jia Y."/>
            <person name="Liu Y."/>
            <person name="Niu Y.-X."/>
            <person name="Yu L.-H."/>
            <person name="Chen D.-F."/>
            <person name="Zhang G.-Q."/>
        </authorList>
    </citation>
    <scope>NUCLEOTIDE SEQUENCE</scope>
    <source>
        <tissue evidence="1">Leaf</tissue>
    </source>
</reference>
<name>A0A8T3ASF0_DENNO</name>
<dbReference type="Proteomes" id="UP000829196">
    <property type="component" value="Unassembled WGS sequence"/>
</dbReference>
<sequence>MKIIALLYYFLEWGTLFRVSHFDINLTLVTSPTINSSEGIWLGFTPSHLA</sequence>
<evidence type="ECO:0000313" key="1">
    <source>
        <dbReference type="EMBL" id="KAI0499037.1"/>
    </source>
</evidence>
<gene>
    <name evidence="1" type="ORF">KFK09_019937</name>
</gene>
<organism evidence="1 2">
    <name type="scientific">Dendrobium nobile</name>
    <name type="common">Orchid</name>
    <dbReference type="NCBI Taxonomy" id="94219"/>
    <lineage>
        <taxon>Eukaryota</taxon>
        <taxon>Viridiplantae</taxon>
        <taxon>Streptophyta</taxon>
        <taxon>Embryophyta</taxon>
        <taxon>Tracheophyta</taxon>
        <taxon>Spermatophyta</taxon>
        <taxon>Magnoliopsida</taxon>
        <taxon>Liliopsida</taxon>
        <taxon>Asparagales</taxon>
        <taxon>Orchidaceae</taxon>
        <taxon>Epidendroideae</taxon>
        <taxon>Malaxideae</taxon>
        <taxon>Dendrobiinae</taxon>
        <taxon>Dendrobium</taxon>
    </lineage>
</organism>
<proteinExistence type="predicted"/>
<keyword evidence="2" id="KW-1185">Reference proteome</keyword>
<comment type="caution">
    <text evidence="1">The sequence shown here is derived from an EMBL/GenBank/DDBJ whole genome shotgun (WGS) entry which is preliminary data.</text>
</comment>
<evidence type="ECO:0000313" key="2">
    <source>
        <dbReference type="Proteomes" id="UP000829196"/>
    </source>
</evidence>
<dbReference type="AlphaFoldDB" id="A0A8T3ASF0"/>
<protein>
    <submittedName>
        <fullName evidence="1">Uncharacterized protein</fullName>
    </submittedName>
</protein>